<dbReference type="Pfam" id="PF00535">
    <property type="entry name" value="Glycos_transf_2"/>
    <property type="match status" value="1"/>
</dbReference>
<evidence type="ECO:0000259" key="4">
    <source>
        <dbReference type="Pfam" id="PF00535"/>
    </source>
</evidence>
<comment type="similarity">
    <text evidence="1">Belongs to the glycosyltransferase 2 family.</text>
</comment>
<evidence type="ECO:0000256" key="2">
    <source>
        <dbReference type="ARBA" id="ARBA00022676"/>
    </source>
</evidence>
<evidence type="ECO:0000256" key="1">
    <source>
        <dbReference type="ARBA" id="ARBA00006739"/>
    </source>
</evidence>
<proteinExistence type="inferred from homology"/>
<dbReference type="InterPro" id="IPR001173">
    <property type="entry name" value="Glyco_trans_2-like"/>
</dbReference>
<gene>
    <name evidence="5" type="primary">epsE_5</name>
    <name evidence="5" type="ORF">Enr13x_30080</name>
</gene>
<protein>
    <submittedName>
        <fullName evidence="5">Glycosyltransferase EpsE</fullName>
        <ecNumber evidence="5">2.4.-.-</ecNumber>
    </submittedName>
</protein>
<evidence type="ECO:0000256" key="3">
    <source>
        <dbReference type="ARBA" id="ARBA00022679"/>
    </source>
</evidence>
<evidence type="ECO:0000313" key="5">
    <source>
        <dbReference type="EMBL" id="QDV43154.1"/>
    </source>
</evidence>
<reference evidence="5 6" key="1">
    <citation type="submission" date="2019-03" db="EMBL/GenBank/DDBJ databases">
        <title>Deep-cultivation of Planctomycetes and their phenomic and genomic characterization uncovers novel biology.</title>
        <authorList>
            <person name="Wiegand S."/>
            <person name="Jogler M."/>
            <person name="Boedeker C."/>
            <person name="Pinto D."/>
            <person name="Vollmers J."/>
            <person name="Rivas-Marin E."/>
            <person name="Kohn T."/>
            <person name="Peeters S.H."/>
            <person name="Heuer A."/>
            <person name="Rast P."/>
            <person name="Oberbeckmann S."/>
            <person name="Bunk B."/>
            <person name="Jeske O."/>
            <person name="Meyerdierks A."/>
            <person name="Storesund J.E."/>
            <person name="Kallscheuer N."/>
            <person name="Luecker S."/>
            <person name="Lage O.M."/>
            <person name="Pohl T."/>
            <person name="Merkel B.J."/>
            <person name="Hornburger P."/>
            <person name="Mueller R.-W."/>
            <person name="Bruemmer F."/>
            <person name="Labrenz M."/>
            <person name="Spormann A.M."/>
            <person name="Op den Camp H."/>
            <person name="Overmann J."/>
            <person name="Amann R."/>
            <person name="Jetten M.S.M."/>
            <person name="Mascher T."/>
            <person name="Medema M.H."/>
            <person name="Devos D.P."/>
            <person name="Kaster A.-K."/>
            <person name="Ovreas L."/>
            <person name="Rohde M."/>
            <person name="Galperin M.Y."/>
            <person name="Jogler C."/>
        </authorList>
    </citation>
    <scope>NUCLEOTIDE SEQUENCE [LARGE SCALE GENOMIC DNA]</scope>
    <source>
        <strain evidence="5 6">Enr13</strain>
    </source>
</reference>
<organism evidence="5 6">
    <name type="scientific">Stieleria neptunia</name>
    <dbReference type="NCBI Taxonomy" id="2527979"/>
    <lineage>
        <taxon>Bacteria</taxon>
        <taxon>Pseudomonadati</taxon>
        <taxon>Planctomycetota</taxon>
        <taxon>Planctomycetia</taxon>
        <taxon>Pirellulales</taxon>
        <taxon>Pirellulaceae</taxon>
        <taxon>Stieleria</taxon>
    </lineage>
</organism>
<sequence length="328" mass="36773">MGCHNGGPAVADTVRSIQGQTLSSWELVIVDDGSDDATATLLDELAEDDSRIRVIRQEQAGLTNALIAGCRATNAEYIARQDVGDRSLPERLETQARFLDDHRDVVVVGSGIQWIGPRGEMLGNWVRNQNAEEITSELAENGTGFVHPSVMFRREAYERAGGYRTQFRFAQDHDLWYRMAEIGKLDSCQEILFEYRIDIAGISPENRNRQHRLGEIARKCYFARKKSQSEQALLDEAQQVSWDAIPANKDSRRRAIGQAAYFVGSQLYAKRDRRCKQYLAMALRKGAMPVRAMIKYGLATLLRFPVGPSREAEDILATTDDVSSAASR</sequence>
<accession>A0A518HQM6</accession>
<name>A0A518HQM6_9BACT</name>
<dbReference type="EC" id="2.4.-.-" evidence="5"/>
<dbReference type="GO" id="GO:0016757">
    <property type="term" value="F:glycosyltransferase activity"/>
    <property type="evidence" value="ECO:0007669"/>
    <property type="project" value="UniProtKB-KW"/>
</dbReference>
<dbReference type="AlphaFoldDB" id="A0A518HQM6"/>
<keyword evidence="3 5" id="KW-0808">Transferase</keyword>
<dbReference type="SUPFAM" id="SSF53448">
    <property type="entry name" value="Nucleotide-diphospho-sugar transferases"/>
    <property type="match status" value="1"/>
</dbReference>
<evidence type="ECO:0000313" key="6">
    <source>
        <dbReference type="Proteomes" id="UP000319004"/>
    </source>
</evidence>
<dbReference type="PANTHER" id="PTHR43685:SF5">
    <property type="entry name" value="GLYCOSYLTRANSFERASE EPSE-RELATED"/>
    <property type="match status" value="1"/>
</dbReference>
<keyword evidence="6" id="KW-1185">Reference proteome</keyword>
<dbReference type="PANTHER" id="PTHR43685">
    <property type="entry name" value="GLYCOSYLTRANSFERASE"/>
    <property type="match status" value="1"/>
</dbReference>
<keyword evidence="2 5" id="KW-0328">Glycosyltransferase</keyword>
<dbReference type="Gene3D" id="3.90.550.10">
    <property type="entry name" value="Spore Coat Polysaccharide Biosynthesis Protein SpsA, Chain A"/>
    <property type="match status" value="1"/>
</dbReference>
<dbReference type="Proteomes" id="UP000319004">
    <property type="component" value="Chromosome"/>
</dbReference>
<dbReference type="KEGG" id="snep:Enr13x_30080"/>
<dbReference type="InterPro" id="IPR050834">
    <property type="entry name" value="Glycosyltransf_2"/>
</dbReference>
<feature type="domain" description="Glycosyltransferase 2-like" evidence="4">
    <location>
        <begin position="3"/>
        <end position="159"/>
    </location>
</feature>
<dbReference type="EMBL" id="CP037423">
    <property type="protein sequence ID" value="QDV43154.1"/>
    <property type="molecule type" value="Genomic_DNA"/>
</dbReference>
<dbReference type="InterPro" id="IPR029044">
    <property type="entry name" value="Nucleotide-diphossugar_trans"/>
</dbReference>